<proteinExistence type="predicted"/>
<keyword evidence="2" id="KW-1185">Reference proteome</keyword>
<dbReference type="OrthoDB" id="5095901at2759"/>
<comment type="caution">
    <text evidence="1">The sequence shown here is derived from an EMBL/GenBank/DDBJ whole genome shotgun (WGS) entry which is preliminary data.</text>
</comment>
<accession>A0A9P8VU41</accession>
<dbReference type="Proteomes" id="UP000777438">
    <property type="component" value="Unassembled WGS sequence"/>
</dbReference>
<evidence type="ECO:0000313" key="2">
    <source>
        <dbReference type="Proteomes" id="UP000777438"/>
    </source>
</evidence>
<gene>
    <name evidence="1" type="ORF">B0T10DRAFT_448143</name>
</gene>
<reference evidence="1 2" key="1">
    <citation type="journal article" date="2021" name="Nat. Commun.">
        <title>Genetic determinants of endophytism in the Arabidopsis root mycobiome.</title>
        <authorList>
            <person name="Mesny F."/>
            <person name="Miyauchi S."/>
            <person name="Thiergart T."/>
            <person name="Pickel B."/>
            <person name="Atanasova L."/>
            <person name="Karlsson M."/>
            <person name="Huettel B."/>
            <person name="Barry K.W."/>
            <person name="Haridas S."/>
            <person name="Chen C."/>
            <person name="Bauer D."/>
            <person name="Andreopoulos W."/>
            <person name="Pangilinan J."/>
            <person name="LaButti K."/>
            <person name="Riley R."/>
            <person name="Lipzen A."/>
            <person name="Clum A."/>
            <person name="Drula E."/>
            <person name="Henrissat B."/>
            <person name="Kohler A."/>
            <person name="Grigoriev I.V."/>
            <person name="Martin F.M."/>
            <person name="Hacquard S."/>
        </authorList>
    </citation>
    <scope>NUCLEOTIDE SEQUENCE [LARGE SCALE GENOMIC DNA]</scope>
    <source>
        <strain evidence="1 2">MPI-CAGE-CH-0241</strain>
    </source>
</reference>
<feature type="non-terminal residue" evidence="1">
    <location>
        <position position="92"/>
    </location>
</feature>
<dbReference type="AlphaFoldDB" id="A0A9P8VU41"/>
<dbReference type="EMBL" id="JAGPYM010000032">
    <property type="protein sequence ID" value="KAH6876845.1"/>
    <property type="molecule type" value="Genomic_DNA"/>
</dbReference>
<evidence type="ECO:0000313" key="1">
    <source>
        <dbReference type="EMBL" id="KAH6876845.1"/>
    </source>
</evidence>
<name>A0A9P8VU41_9HYPO</name>
<sequence length="92" mass="10526">MNERLRTNICDVNAPGTNRSTINPQKVDACLPPEVQYACLYWVYHIQHARDRVSDGGPVREFLTRHFLHWMEALSLMGRASESLGIIKTLES</sequence>
<protein>
    <submittedName>
        <fullName evidence="1">Uncharacterized protein</fullName>
    </submittedName>
</protein>
<organism evidence="1 2">
    <name type="scientific">Thelonectria olida</name>
    <dbReference type="NCBI Taxonomy" id="1576542"/>
    <lineage>
        <taxon>Eukaryota</taxon>
        <taxon>Fungi</taxon>
        <taxon>Dikarya</taxon>
        <taxon>Ascomycota</taxon>
        <taxon>Pezizomycotina</taxon>
        <taxon>Sordariomycetes</taxon>
        <taxon>Hypocreomycetidae</taxon>
        <taxon>Hypocreales</taxon>
        <taxon>Nectriaceae</taxon>
        <taxon>Thelonectria</taxon>
    </lineage>
</organism>